<dbReference type="EMBL" id="ATBP01000813">
    <property type="protein sequence ID" value="ETR68859.1"/>
    <property type="molecule type" value="Genomic_DNA"/>
</dbReference>
<name>A0A1V1P1V3_9BACT</name>
<dbReference type="AlphaFoldDB" id="A0A1V1P1V3"/>
<reference evidence="3" key="1">
    <citation type="submission" date="2012-11" db="EMBL/GenBank/DDBJ databases">
        <authorList>
            <person name="Lucero-Rivera Y.E."/>
            <person name="Tovar-Ramirez D."/>
        </authorList>
    </citation>
    <scope>NUCLEOTIDE SEQUENCE [LARGE SCALE GENOMIC DNA]</scope>
    <source>
        <strain evidence="3">Araruama</strain>
    </source>
</reference>
<dbReference type="GO" id="GO:0016779">
    <property type="term" value="F:nucleotidyltransferase activity"/>
    <property type="evidence" value="ECO:0007669"/>
    <property type="project" value="InterPro"/>
</dbReference>
<dbReference type="Proteomes" id="UP000189670">
    <property type="component" value="Unassembled WGS sequence"/>
</dbReference>
<proteinExistence type="predicted"/>
<dbReference type="InterPro" id="IPR002934">
    <property type="entry name" value="Polymerase_NTP_transf_dom"/>
</dbReference>
<evidence type="ECO:0000313" key="2">
    <source>
        <dbReference type="EMBL" id="ETR68859.1"/>
    </source>
</evidence>
<sequence length="133" mass="15434">MLLVHLTPVHCISSSTNVYKIWGKKLIKMLNKNQINIFVDIISKKFKSKKIFLFGSNAYGKPQAESDIDICIVMYIGNKRKIELTREIRKEIYTFLNAPIDILIYDIDEFNERSLQPTTLENKILNHGVLLYG</sequence>
<comment type="caution">
    <text evidence="2">The sequence shown here is derived from an EMBL/GenBank/DDBJ whole genome shotgun (WGS) entry which is preliminary data.</text>
</comment>
<organism evidence="2 3">
    <name type="scientific">Candidatus Magnetoglobus multicellularis str. Araruama</name>
    <dbReference type="NCBI Taxonomy" id="890399"/>
    <lineage>
        <taxon>Bacteria</taxon>
        <taxon>Pseudomonadati</taxon>
        <taxon>Thermodesulfobacteriota</taxon>
        <taxon>Desulfobacteria</taxon>
        <taxon>Desulfobacterales</taxon>
        <taxon>Desulfobacteraceae</taxon>
        <taxon>Candidatus Magnetoglobus</taxon>
    </lineage>
</organism>
<dbReference type="CDD" id="cd05403">
    <property type="entry name" value="NT_KNTase_like"/>
    <property type="match status" value="1"/>
</dbReference>
<feature type="domain" description="Polymerase nucleotidyl transferase" evidence="1">
    <location>
        <begin position="36"/>
        <end position="124"/>
    </location>
</feature>
<dbReference type="PANTHER" id="PTHR33933">
    <property type="entry name" value="NUCLEOTIDYLTRANSFERASE"/>
    <property type="match status" value="1"/>
</dbReference>
<dbReference type="SUPFAM" id="SSF81301">
    <property type="entry name" value="Nucleotidyltransferase"/>
    <property type="match status" value="1"/>
</dbReference>
<accession>A0A1V1P1V3</accession>
<dbReference type="PANTHER" id="PTHR33933:SF1">
    <property type="entry name" value="PROTEIN ADENYLYLTRANSFERASE MNTA-RELATED"/>
    <property type="match status" value="1"/>
</dbReference>
<dbReference type="InterPro" id="IPR043519">
    <property type="entry name" value="NT_sf"/>
</dbReference>
<keyword evidence="2" id="KW-0808">Transferase</keyword>
<evidence type="ECO:0000259" key="1">
    <source>
        <dbReference type="Pfam" id="PF01909"/>
    </source>
</evidence>
<dbReference type="Gene3D" id="3.30.460.10">
    <property type="entry name" value="Beta Polymerase, domain 2"/>
    <property type="match status" value="1"/>
</dbReference>
<gene>
    <name evidence="2" type="ORF">OMM_10103</name>
</gene>
<dbReference type="Pfam" id="PF01909">
    <property type="entry name" value="NTP_transf_2"/>
    <property type="match status" value="1"/>
</dbReference>
<protein>
    <submittedName>
        <fullName evidence="2">Nucleotidyltransferase domain protein</fullName>
    </submittedName>
</protein>
<evidence type="ECO:0000313" key="3">
    <source>
        <dbReference type="Proteomes" id="UP000189670"/>
    </source>
</evidence>
<dbReference type="InterPro" id="IPR052548">
    <property type="entry name" value="Type_VII_TA_antitoxin"/>
</dbReference>